<dbReference type="Pfam" id="PF00225">
    <property type="entry name" value="Kinesin"/>
    <property type="match status" value="1"/>
</dbReference>
<name>A0AAD5DZU2_9CHLO</name>
<evidence type="ECO:0000313" key="11">
    <source>
        <dbReference type="EMBL" id="KAI7845289.1"/>
    </source>
</evidence>
<dbReference type="SMART" id="SM00129">
    <property type="entry name" value="KISc"/>
    <property type="match status" value="1"/>
</dbReference>
<dbReference type="GO" id="GO:0007018">
    <property type="term" value="P:microtubule-based movement"/>
    <property type="evidence" value="ECO:0007669"/>
    <property type="project" value="InterPro"/>
</dbReference>
<evidence type="ECO:0000256" key="5">
    <source>
        <dbReference type="ARBA" id="ARBA00023175"/>
    </source>
</evidence>
<evidence type="ECO:0000256" key="6">
    <source>
        <dbReference type="PROSITE-ProRule" id="PRU00283"/>
    </source>
</evidence>
<dbReference type="PROSITE" id="PS00411">
    <property type="entry name" value="KINESIN_MOTOR_1"/>
    <property type="match status" value="1"/>
</dbReference>
<accession>A0AAD5DZU2</accession>
<sequence length="988" mass="107161">MSAAKEARYSLGGARSGSPTKAASRRLSTAADTAATRRPASGDRPEERVKVFVRVRPPKAEGETQGALRIKPDGRGVVVYREHATIPSSDFEFDRVLGPSASQSDVYHAAVKPIVEDVLNGYNGTLMAYGQTGAGKTYSLSSIAADAIGMIPRAAAEIFSHIEQDKVHEYTVYMSYVQLYMELIQDLLRPESENLQIRENEGGVFVGGVHQQEVSNITQCLHLLHLGDRNRTTAFTALNAHSSRSHAVVMLTVIKRRSVAGNGDAEIQRVKVGKLFLVDLAGSERLKKSKSTGLRASEAKSINLSLTTLGMCINARADPNATHVPFRDSKLTRLLQDSLGGNAKTSLLVAACDAHEHVEETLQSLSFGQRAMCVRIQAVVNERVDYRTLHAEMVAALETKDRKSSLLEATLLEKDAQLEAVQTRLQQEQTDAARKLEELQREREAMEAERARQLMEQQAALAAEQAHKQQLLAELEASSAAAQGLAEQHEAQRQQLLAEVAAQRQQLAAAEAAAAEAAARHAQELEDQRQAAAAEAARAAAEVAAARAAAEAAAAEQLGKAREELGAQLAAAQEELARTQQLLVGSRAESRMLQEHSEQQLKDLEAEWGGKVAEAQAAGERQLTAAQATIAARDQTIAQLQTAVEERDGSISQLNQAVEALEAGKAELARQVAALQGELQAAHHQRRQLEAAASQRQREWEAALNEERHNVAALQTQVEGYERSRMALAKSFFENKIRSDAAKTIQRHWRQYRLRRIRQQQTEGYQALTSAKATISSLAQQQRDLELRRRANLAFSGQTLVGDNLNVLQEAVESIVAAFILPARDLKSLQSIKSKMAGGSARQSMALHAAGGPLGPSMLSRTSTPNVDLIKAINPLAESLPNSARSTPRDLGADAPPPAAPLQQQYHAAQQYGGQQLPAGPALSRPSSFGQLSQQAQQAQRGPVQREGSFRAGLAGLAGKVMGSPMDRLRRLSSGHYQQQAGQQQPRY</sequence>
<evidence type="ECO:0000256" key="2">
    <source>
        <dbReference type="ARBA" id="ARBA00022741"/>
    </source>
</evidence>
<feature type="compositionally biased region" description="Low complexity" evidence="9">
    <location>
        <begin position="25"/>
        <end position="39"/>
    </location>
</feature>
<dbReference type="AlphaFoldDB" id="A0AAD5DZU2"/>
<keyword evidence="1 7" id="KW-0493">Microtubule</keyword>
<feature type="region of interest" description="Disordered" evidence="9">
    <location>
        <begin position="1"/>
        <end position="48"/>
    </location>
</feature>
<dbReference type="Proteomes" id="UP001205105">
    <property type="component" value="Unassembled WGS sequence"/>
</dbReference>
<evidence type="ECO:0000259" key="10">
    <source>
        <dbReference type="PROSITE" id="PS50067"/>
    </source>
</evidence>
<evidence type="ECO:0000256" key="7">
    <source>
        <dbReference type="RuleBase" id="RU000394"/>
    </source>
</evidence>
<dbReference type="InterPro" id="IPR001752">
    <property type="entry name" value="Kinesin_motor_dom"/>
</dbReference>
<comment type="similarity">
    <text evidence="6 7">Belongs to the TRAFAC class myosin-kinesin ATPase superfamily. Kinesin family.</text>
</comment>
<proteinExistence type="inferred from homology"/>
<evidence type="ECO:0000313" key="12">
    <source>
        <dbReference type="Proteomes" id="UP001205105"/>
    </source>
</evidence>
<dbReference type="CDD" id="cd00106">
    <property type="entry name" value="KISc"/>
    <property type="match status" value="1"/>
</dbReference>
<evidence type="ECO:0000256" key="3">
    <source>
        <dbReference type="ARBA" id="ARBA00022840"/>
    </source>
</evidence>
<feature type="region of interest" description="Disordered" evidence="9">
    <location>
        <begin position="879"/>
        <end position="988"/>
    </location>
</feature>
<dbReference type="SUPFAM" id="SSF52540">
    <property type="entry name" value="P-loop containing nucleoside triphosphate hydrolases"/>
    <property type="match status" value="1"/>
</dbReference>
<keyword evidence="12" id="KW-1185">Reference proteome</keyword>
<feature type="coiled-coil region" evidence="8">
    <location>
        <begin position="411"/>
        <end position="607"/>
    </location>
</feature>
<feature type="binding site" evidence="6">
    <location>
        <begin position="130"/>
        <end position="137"/>
    </location>
    <ligand>
        <name>ATP</name>
        <dbReference type="ChEBI" id="CHEBI:30616"/>
    </ligand>
</feature>
<gene>
    <name evidence="11" type="ORF">COHA_001132</name>
</gene>
<dbReference type="InterPro" id="IPR027417">
    <property type="entry name" value="P-loop_NTPase"/>
</dbReference>
<dbReference type="PANTHER" id="PTHR47968:SF36">
    <property type="entry name" value="KINESIN HEAVY CHAIN ISOFORM X1"/>
    <property type="match status" value="1"/>
</dbReference>
<keyword evidence="5 6" id="KW-0505">Motor protein</keyword>
<dbReference type="InterPro" id="IPR027640">
    <property type="entry name" value="Kinesin-like_fam"/>
</dbReference>
<dbReference type="PROSITE" id="PS50096">
    <property type="entry name" value="IQ"/>
    <property type="match status" value="1"/>
</dbReference>
<feature type="compositionally biased region" description="Low complexity" evidence="9">
    <location>
        <begin position="978"/>
        <end position="988"/>
    </location>
</feature>
<dbReference type="GO" id="GO:0003777">
    <property type="term" value="F:microtubule motor activity"/>
    <property type="evidence" value="ECO:0007669"/>
    <property type="project" value="InterPro"/>
</dbReference>
<keyword evidence="4 8" id="KW-0175">Coiled coil</keyword>
<keyword evidence="3 6" id="KW-0067">ATP-binding</keyword>
<dbReference type="PRINTS" id="PR00380">
    <property type="entry name" value="KINESINHEAVY"/>
</dbReference>
<organism evidence="11 12">
    <name type="scientific">Chlorella ohadii</name>
    <dbReference type="NCBI Taxonomy" id="2649997"/>
    <lineage>
        <taxon>Eukaryota</taxon>
        <taxon>Viridiplantae</taxon>
        <taxon>Chlorophyta</taxon>
        <taxon>core chlorophytes</taxon>
        <taxon>Trebouxiophyceae</taxon>
        <taxon>Chlorellales</taxon>
        <taxon>Chlorellaceae</taxon>
        <taxon>Chlorella clade</taxon>
        <taxon>Chlorella</taxon>
    </lineage>
</organism>
<dbReference type="InterPro" id="IPR036961">
    <property type="entry name" value="Kinesin_motor_dom_sf"/>
</dbReference>
<feature type="compositionally biased region" description="Low complexity" evidence="9">
    <location>
        <begin position="901"/>
        <end position="917"/>
    </location>
</feature>
<protein>
    <recommendedName>
        <fullName evidence="7">Kinesin-like protein</fullName>
    </recommendedName>
</protein>
<feature type="domain" description="Kinesin motor" evidence="10">
    <location>
        <begin position="48"/>
        <end position="374"/>
    </location>
</feature>
<dbReference type="GO" id="GO:0005874">
    <property type="term" value="C:microtubule"/>
    <property type="evidence" value="ECO:0007669"/>
    <property type="project" value="UniProtKB-KW"/>
</dbReference>
<evidence type="ECO:0000256" key="8">
    <source>
        <dbReference type="SAM" id="Coils"/>
    </source>
</evidence>
<comment type="caution">
    <text evidence="11">The sequence shown here is derived from an EMBL/GenBank/DDBJ whole genome shotgun (WGS) entry which is preliminary data.</text>
</comment>
<evidence type="ECO:0000256" key="1">
    <source>
        <dbReference type="ARBA" id="ARBA00022701"/>
    </source>
</evidence>
<evidence type="ECO:0000256" key="4">
    <source>
        <dbReference type="ARBA" id="ARBA00023054"/>
    </source>
</evidence>
<dbReference type="GO" id="GO:0008017">
    <property type="term" value="F:microtubule binding"/>
    <property type="evidence" value="ECO:0007669"/>
    <property type="project" value="InterPro"/>
</dbReference>
<dbReference type="Gene3D" id="3.40.850.10">
    <property type="entry name" value="Kinesin motor domain"/>
    <property type="match status" value="1"/>
</dbReference>
<dbReference type="PROSITE" id="PS50067">
    <property type="entry name" value="KINESIN_MOTOR_2"/>
    <property type="match status" value="1"/>
</dbReference>
<feature type="coiled-coil region" evidence="8">
    <location>
        <begin position="651"/>
        <end position="724"/>
    </location>
</feature>
<evidence type="ECO:0000256" key="9">
    <source>
        <dbReference type="SAM" id="MobiDB-lite"/>
    </source>
</evidence>
<keyword evidence="2 6" id="KW-0547">Nucleotide-binding</keyword>
<reference evidence="11" key="1">
    <citation type="submission" date="2020-11" db="EMBL/GenBank/DDBJ databases">
        <title>Chlorella ohadii genome sequencing and assembly.</title>
        <authorList>
            <person name="Murik O."/>
            <person name="Treves H."/>
            <person name="Kedem I."/>
            <person name="Shotland Y."/>
            <person name="Kaplan A."/>
        </authorList>
    </citation>
    <scope>NUCLEOTIDE SEQUENCE</scope>
    <source>
        <strain evidence="11">1</strain>
    </source>
</reference>
<dbReference type="EMBL" id="JADXDR010000019">
    <property type="protein sequence ID" value="KAI7845289.1"/>
    <property type="molecule type" value="Genomic_DNA"/>
</dbReference>
<dbReference type="InterPro" id="IPR019821">
    <property type="entry name" value="Kinesin_motor_CS"/>
</dbReference>
<dbReference type="PANTHER" id="PTHR47968">
    <property type="entry name" value="CENTROMERE PROTEIN E"/>
    <property type="match status" value="1"/>
</dbReference>
<dbReference type="GO" id="GO:0005524">
    <property type="term" value="F:ATP binding"/>
    <property type="evidence" value="ECO:0007669"/>
    <property type="project" value="UniProtKB-UniRule"/>
</dbReference>